<reference evidence="1" key="1">
    <citation type="submission" date="2022-02" db="EMBL/GenBank/DDBJ databases">
        <authorList>
            <person name="Henning P.M."/>
            <person name="McCubbin A.G."/>
            <person name="Shore J.S."/>
        </authorList>
    </citation>
    <scope>NUCLEOTIDE SEQUENCE</scope>
    <source>
        <strain evidence="1">F60SS</strain>
        <tissue evidence="1">Leaves</tissue>
    </source>
</reference>
<dbReference type="EMBL" id="JAKUCV010004245">
    <property type="protein sequence ID" value="KAJ4836037.1"/>
    <property type="molecule type" value="Genomic_DNA"/>
</dbReference>
<reference evidence="1" key="2">
    <citation type="journal article" date="2023" name="Plants (Basel)">
        <title>Annotation of the Turnera subulata (Passifloraceae) Draft Genome Reveals the S-Locus Evolved after the Divergence of Turneroideae from Passifloroideae in a Stepwise Manner.</title>
        <authorList>
            <person name="Henning P.M."/>
            <person name="Roalson E.H."/>
            <person name="Mir W."/>
            <person name="McCubbin A.G."/>
            <person name="Shore J.S."/>
        </authorList>
    </citation>
    <scope>NUCLEOTIDE SEQUENCE</scope>
    <source>
        <strain evidence="1">F60SS</strain>
    </source>
</reference>
<evidence type="ECO:0000313" key="1">
    <source>
        <dbReference type="EMBL" id="KAJ4836037.1"/>
    </source>
</evidence>
<evidence type="ECO:0000313" key="2">
    <source>
        <dbReference type="Proteomes" id="UP001141552"/>
    </source>
</evidence>
<feature type="non-terminal residue" evidence="1">
    <location>
        <position position="1"/>
    </location>
</feature>
<gene>
    <name evidence="1" type="ORF">Tsubulata_011365</name>
</gene>
<feature type="non-terminal residue" evidence="1">
    <location>
        <position position="172"/>
    </location>
</feature>
<dbReference type="OrthoDB" id="5428259at2759"/>
<proteinExistence type="predicted"/>
<dbReference type="AlphaFoldDB" id="A0A9Q0FR28"/>
<protein>
    <submittedName>
        <fullName evidence="1">Uncharacterized protein</fullName>
    </submittedName>
</protein>
<organism evidence="1 2">
    <name type="scientific">Turnera subulata</name>
    <dbReference type="NCBI Taxonomy" id="218843"/>
    <lineage>
        <taxon>Eukaryota</taxon>
        <taxon>Viridiplantae</taxon>
        <taxon>Streptophyta</taxon>
        <taxon>Embryophyta</taxon>
        <taxon>Tracheophyta</taxon>
        <taxon>Spermatophyta</taxon>
        <taxon>Magnoliopsida</taxon>
        <taxon>eudicotyledons</taxon>
        <taxon>Gunneridae</taxon>
        <taxon>Pentapetalae</taxon>
        <taxon>rosids</taxon>
        <taxon>fabids</taxon>
        <taxon>Malpighiales</taxon>
        <taxon>Passifloraceae</taxon>
        <taxon>Turnera</taxon>
    </lineage>
</organism>
<sequence>GFAGNVGHDSHILYTLSAVQVWAPSDKLNILDIYLGCKMTIRHFLETSGVKWTLGMFLLQFSHCSIDFKLQKCGWRIRKYMHLEESLMLDRVVMLHIHCLELTFLRMCEFLSFFLHGSFCFQLSVVSGPLPLRGLFIMSIRIKLGGGCVRGKSPAYALPVDVVNSLFVGRWL</sequence>
<keyword evidence="2" id="KW-1185">Reference proteome</keyword>
<accession>A0A9Q0FR28</accession>
<name>A0A9Q0FR28_9ROSI</name>
<dbReference type="Proteomes" id="UP001141552">
    <property type="component" value="Unassembled WGS sequence"/>
</dbReference>
<comment type="caution">
    <text evidence="1">The sequence shown here is derived from an EMBL/GenBank/DDBJ whole genome shotgun (WGS) entry which is preliminary data.</text>
</comment>